<keyword evidence="3" id="KW-1185">Reference proteome</keyword>
<reference evidence="2" key="2">
    <citation type="submission" date="2023-01" db="EMBL/GenBank/DDBJ databases">
        <title>Draft genome sequence of Algimonas ampicilliniresistens strain NBRC 108219.</title>
        <authorList>
            <person name="Sun Q."/>
            <person name="Mori K."/>
        </authorList>
    </citation>
    <scope>NUCLEOTIDE SEQUENCE</scope>
    <source>
        <strain evidence="2">NBRC 108219</strain>
    </source>
</reference>
<organism evidence="2 3">
    <name type="scientific">Algimonas ampicilliniresistens</name>
    <dbReference type="NCBI Taxonomy" id="1298735"/>
    <lineage>
        <taxon>Bacteria</taxon>
        <taxon>Pseudomonadati</taxon>
        <taxon>Pseudomonadota</taxon>
        <taxon>Alphaproteobacteria</taxon>
        <taxon>Maricaulales</taxon>
        <taxon>Robiginitomaculaceae</taxon>
        <taxon>Algimonas</taxon>
    </lineage>
</organism>
<feature type="domain" description="Beta-lactamase-related" evidence="1">
    <location>
        <begin position="97"/>
        <end position="365"/>
    </location>
</feature>
<proteinExistence type="predicted"/>
<protein>
    <recommendedName>
        <fullName evidence="1">Beta-lactamase-related domain-containing protein</fullName>
    </recommendedName>
</protein>
<comment type="caution">
    <text evidence="2">The sequence shown here is derived from an EMBL/GenBank/DDBJ whole genome shotgun (WGS) entry which is preliminary data.</text>
</comment>
<dbReference type="PANTHER" id="PTHR43283:SF14">
    <property type="entry name" value="BLL8153 PROTEIN"/>
    <property type="match status" value="1"/>
</dbReference>
<dbReference type="Gene3D" id="3.40.710.10">
    <property type="entry name" value="DD-peptidase/beta-lactamase superfamily"/>
    <property type="match status" value="1"/>
</dbReference>
<sequence>MSRIVRIILILAAALIAIGAALFFAKGDDIKRLATVNTLFDADKIVDNFSNMDRAFLTHDLTVPIRDDWTVEEAALPTTVNIAGTERVLAEVLDELDTTALVIVRNGKIIHESYYRDTGPDDRRISWSVAKSYMSGLYGNALADGTIGSLDDEVTSYVPALKGTAYEGASLRNILNMSSGIRYDEDYLDQSSDINKMGRTVALGGSLDDYTTTLKERQFEPGSDWQYVSMDTHVAAWALRNATGRNLHDLWEETYAPLGFRQQPFYLVDGKDTAFALGGLNLTTRDYAKFGQLFLQGGEWNGQQLISREWVEASTAHSAPALSDRGVGYGYQWWVPMPADQDYFAVGVYGQYIYIDPKTNIVIAKNAADREFMFPDEVGTHSMNKNIELMRSLASQLGQ</sequence>
<accession>A0ABQ5V703</accession>
<dbReference type="EMBL" id="BSNK01000001">
    <property type="protein sequence ID" value="GLQ23233.1"/>
    <property type="molecule type" value="Genomic_DNA"/>
</dbReference>
<dbReference type="InterPro" id="IPR050789">
    <property type="entry name" value="Diverse_Enzym_Activities"/>
</dbReference>
<evidence type="ECO:0000313" key="2">
    <source>
        <dbReference type="EMBL" id="GLQ23233.1"/>
    </source>
</evidence>
<dbReference type="InterPro" id="IPR001466">
    <property type="entry name" value="Beta-lactam-related"/>
</dbReference>
<dbReference type="SUPFAM" id="SSF56601">
    <property type="entry name" value="beta-lactamase/transpeptidase-like"/>
    <property type="match status" value="1"/>
</dbReference>
<reference evidence="2" key="1">
    <citation type="journal article" date="2014" name="Int. J. Syst. Evol. Microbiol.">
        <title>Complete genome of a new Firmicutes species belonging to the dominant human colonic microbiota ('Ruminococcus bicirculans') reveals two chromosomes and a selective capacity to utilize plant glucans.</title>
        <authorList>
            <consortium name="NISC Comparative Sequencing Program"/>
            <person name="Wegmann U."/>
            <person name="Louis P."/>
            <person name="Goesmann A."/>
            <person name="Henrissat B."/>
            <person name="Duncan S.H."/>
            <person name="Flint H.J."/>
        </authorList>
    </citation>
    <scope>NUCLEOTIDE SEQUENCE</scope>
    <source>
        <strain evidence="2">NBRC 108219</strain>
    </source>
</reference>
<evidence type="ECO:0000259" key="1">
    <source>
        <dbReference type="Pfam" id="PF00144"/>
    </source>
</evidence>
<name>A0ABQ5V703_9PROT</name>
<evidence type="ECO:0000313" key="3">
    <source>
        <dbReference type="Proteomes" id="UP001161391"/>
    </source>
</evidence>
<dbReference type="InterPro" id="IPR012338">
    <property type="entry name" value="Beta-lactam/transpept-like"/>
</dbReference>
<dbReference type="RefSeq" id="WP_284388441.1">
    <property type="nucleotide sequence ID" value="NZ_BSNK01000001.1"/>
</dbReference>
<dbReference type="PANTHER" id="PTHR43283">
    <property type="entry name" value="BETA-LACTAMASE-RELATED"/>
    <property type="match status" value="1"/>
</dbReference>
<dbReference type="Proteomes" id="UP001161391">
    <property type="component" value="Unassembled WGS sequence"/>
</dbReference>
<dbReference type="Pfam" id="PF00144">
    <property type="entry name" value="Beta-lactamase"/>
    <property type="match status" value="1"/>
</dbReference>
<gene>
    <name evidence="2" type="ORF">GCM10007853_11070</name>
</gene>